<dbReference type="AlphaFoldDB" id="M6QQH2"/>
<reference evidence="1 2" key="1">
    <citation type="submission" date="2013-01" db="EMBL/GenBank/DDBJ databases">
        <authorList>
            <person name="Harkins D.M."/>
            <person name="Durkin A.S."/>
            <person name="Brinkac L.M."/>
            <person name="Haft D.H."/>
            <person name="Selengut J.D."/>
            <person name="Sanka R."/>
            <person name="DePew J."/>
            <person name="Purushe J."/>
            <person name="Chanthongthip A."/>
            <person name="Lattana O."/>
            <person name="Phetsouvanh R."/>
            <person name="Newton P.N."/>
            <person name="Vinetz J.M."/>
            <person name="Sutton G.G."/>
            <person name="Nierman W.C."/>
            <person name="Fouts D.E."/>
        </authorList>
    </citation>
    <scope>NUCLEOTIDE SEQUENCE [LARGE SCALE GENOMIC DNA]</scope>
    <source>
        <strain evidence="1 2">UI 13098</strain>
    </source>
</reference>
<dbReference type="EMBL" id="AHNU02000038">
    <property type="protein sequence ID" value="EMN91072.1"/>
    <property type="molecule type" value="Genomic_DNA"/>
</dbReference>
<proteinExistence type="predicted"/>
<organism evidence="1 2">
    <name type="scientific">Leptospira weilii str. UI 13098</name>
    <dbReference type="NCBI Taxonomy" id="1088542"/>
    <lineage>
        <taxon>Bacteria</taxon>
        <taxon>Pseudomonadati</taxon>
        <taxon>Spirochaetota</taxon>
        <taxon>Spirochaetia</taxon>
        <taxon>Leptospirales</taxon>
        <taxon>Leptospiraceae</taxon>
        <taxon>Leptospira</taxon>
    </lineage>
</organism>
<sequence length="37" mass="4552">MFRPVGRNIEFLIRPNFQPPNSRYLRIPRIVPFEFSF</sequence>
<gene>
    <name evidence="1" type="ORF">LEP1GSC108_4241</name>
</gene>
<protein>
    <submittedName>
        <fullName evidence="1">Uncharacterized protein</fullName>
    </submittedName>
</protein>
<dbReference type="Proteomes" id="UP000012118">
    <property type="component" value="Unassembled WGS sequence"/>
</dbReference>
<evidence type="ECO:0000313" key="2">
    <source>
        <dbReference type="Proteomes" id="UP000012118"/>
    </source>
</evidence>
<name>M6QQH2_9LEPT</name>
<evidence type="ECO:0000313" key="1">
    <source>
        <dbReference type="EMBL" id="EMN91072.1"/>
    </source>
</evidence>
<keyword evidence="2" id="KW-1185">Reference proteome</keyword>
<comment type="caution">
    <text evidence="1">The sequence shown here is derived from an EMBL/GenBank/DDBJ whole genome shotgun (WGS) entry which is preliminary data.</text>
</comment>
<accession>M6QQH2</accession>